<comment type="caution">
    <text evidence="2">The sequence shown here is derived from an EMBL/GenBank/DDBJ whole genome shotgun (WGS) entry which is preliminary data.</text>
</comment>
<sequence>MDSDTREHPVNPSWGGGIRGRQPRDPGCRDWRSAGVTSRSLPLPPLLSRPSLSPLLSSLPPLPFLSIPPLGDGVCRCCSGIWGLVCTDCIPFQLVYPRFRGGGAASFITRAAL</sequence>
<dbReference type="EMBL" id="WKFB01000569">
    <property type="protein sequence ID" value="KAF6719720.1"/>
    <property type="molecule type" value="Genomic_DNA"/>
</dbReference>
<evidence type="ECO:0000313" key="2">
    <source>
        <dbReference type="EMBL" id="KAF6719720.1"/>
    </source>
</evidence>
<dbReference type="Proteomes" id="UP000646548">
    <property type="component" value="Unassembled WGS sequence"/>
</dbReference>
<accession>A0A834EZQ2</accession>
<dbReference type="AlphaFoldDB" id="A0A834EZQ2"/>
<organism evidence="2 3">
    <name type="scientific">Oryzias melastigma</name>
    <name type="common">Marine medaka</name>
    <dbReference type="NCBI Taxonomy" id="30732"/>
    <lineage>
        <taxon>Eukaryota</taxon>
        <taxon>Metazoa</taxon>
        <taxon>Chordata</taxon>
        <taxon>Craniata</taxon>
        <taxon>Vertebrata</taxon>
        <taxon>Euteleostomi</taxon>
        <taxon>Actinopterygii</taxon>
        <taxon>Neopterygii</taxon>
        <taxon>Teleostei</taxon>
        <taxon>Neoteleostei</taxon>
        <taxon>Acanthomorphata</taxon>
        <taxon>Ovalentaria</taxon>
        <taxon>Atherinomorphae</taxon>
        <taxon>Beloniformes</taxon>
        <taxon>Adrianichthyidae</taxon>
        <taxon>Oryziinae</taxon>
        <taxon>Oryzias</taxon>
    </lineage>
</organism>
<evidence type="ECO:0000313" key="3">
    <source>
        <dbReference type="Proteomes" id="UP000646548"/>
    </source>
</evidence>
<gene>
    <name evidence="2" type="ORF">FQA47_014720</name>
</gene>
<feature type="compositionally biased region" description="Basic and acidic residues" evidence="1">
    <location>
        <begin position="22"/>
        <end position="32"/>
    </location>
</feature>
<proteinExistence type="predicted"/>
<name>A0A834EZQ2_ORYME</name>
<reference evidence="2" key="1">
    <citation type="journal article" name="BMC Genomics">
        <title>Long-read sequencing and de novo genome assembly of marine medaka (Oryzias melastigma).</title>
        <authorList>
            <person name="Liang P."/>
            <person name="Saqib H.S.A."/>
            <person name="Ni X."/>
            <person name="Shen Y."/>
        </authorList>
    </citation>
    <scope>NUCLEOTIDE SEQUENCE</scope>
    <source>
        <strain evidence="2">Bigg-433</strain>
    </source>
</reference>
<protein>
    <submittedName>
        <fullName evidence="2">Uncharacterized protein</fullName>
    </submittedName>
</protein>
<evidence type="ECO:0000256" key="1">
    <source>
        <dbReference type="SAM" id="MobiDB-lite"/>
    </source>
</evidence>
<feature type="region of interest" description="Disordered" evidence="1">
    <location>
        <begin position="1"/>
        <end position="46"/>
    </location>
</feature>